<evidence type="ECO:0000256" key="3">
    <source>
        <dbReference type="ARBA" id="ARBA00022806"/>
    </source>
</evidence>
<dbReference type="InterPro" id="IPR044742">
    <property type="entry name" value="DEAD/DEAH_RhlB"/>
</dbReference>
<proteinExistence type="predicted"/>
<dbReference type="SMART" id="SM00490">
    <property type="entry name" value="HELICc"/>
    <property type="match status" value="1"/>
</dbReference>
<evidence type="ECO:0000313" key="8">
    <source>
        <dbReference type="EMBL" id="OQV25340.1"/>
    </source>
</evidence>
<evidence type="ECO:0000259" key="6">
    <source>
        <dbReference type="PROSITE" id="PS51192"/>
    </source>
</evidence>
<keyword evidence="1" id="KW-0547">Nucleotide-binding</keyword>
<keyword evidence="2" id="KW-0378">Hydrolase</keyword>
<dbReference type="PROSITE" id="PS51192">
    <property type="entry name" value="HELICASE_ATP_BIND_1"/>
    <property type="match status" value="1"/>
</dbReference>
<feature type="region of interest" description="Disordered" evidence="5">
    <location>
        <begin position="154"/>
        <end position="175"/>
    </location>
</feature>
<accession>A0A1W0XD16</accession>
<comment type="caution">
    <text evidence="8">The sequence shown here is derived from an EMBL/GenBank/DDBJ whole genome shotgun (WGS) entry which is preliminary data.</text>
</comment>
<dbReference type="GO" id="GO:0005829">
    <property type="term" value="C:cytosol"/>
    <property type="evidence" value="ECO:0007669"/>
    <property type="project" value="TreeGrafter"/>
</dbReference>
<dbReference type="PROSITE" id="PS51194">
    <property type="entry name" value="HELICASE_CTER"/>
    <property type="match status" value="1"/>
</dbReference>
<dbReference type="InterPro" id="IPR011545">
    <property type="entry name" value="DEAD/DEAH_box_helicase_dom"/>
</dbReference>
<name>A0A1W0XD16_HYPEX</name>
<dbReference type="Proteomes" id="UP000192578">
    <property type="component" value="Unassembled WGS sequence"/>
</dbReference>
<dbReference type="EMBL" id="MTYJ01000003">
    <property type="protein sequence ID" value="OQV25340.1"/>
    <property type="molecule type" value="Genomic_DNA"/>
</dbReference>
<feature type="compositionally biased region" description="Pro residues" evidence="5">
    <location>
        <begin position="158"/>
        <end position="173"/>
    </location>
</feature>
<dbReference type="Pfam" id="PF00271">
    <property type="entry name" value="Helicase_C"/>
    <property type="match status" value="1"/>
</dbReference>
<dbReference type="SUPFAM" id="SSF52540">
    <property type="entry name" value="P-loop containing nucleoside triphosphate hydrolases"/>
    <property type="match status" value="1"/>
</dbReference>
<dbReference type="PANTHER" id="PTHR47959">
    <property type="entry name" value="ATP-DEPENDENT RNA HELICASE RHLE-RELATED"/>
    <property type="match status" value="1"/>
</dbReference>
<reference evidence="9" key="1">
    <citation type="submission" date="2017-01" db="EMBL/GenBank/DDBJ databases">
        <title>Comparative genomics of anhydrobiosis in the tardigrade Hypsibius dujardini.</title>
        <authorList>
            <person name="Yoshida Y."/>
            <person name="Koutsovoulos G."/>
            <person name="Laetsch D."/>
            <person name="Stevens L."/>
            <person name="Kumar S."/>
            <person name="Horikawa D."/>
            <person name="Ishino K."/>
            <person name="Komine S."/>
            <person name="Tomita M."/>
            <person name="Blaxter M."/>
            <person name="Arakawa K."/>
        </authorList>
    </citation>
    <scope>NUCLEOTIDE SEQUENCE [LARGE SCALE GENOMIC DNA]</scope>
    <source>
        <strain evidence="9">Z151</strain>
    </source>
</reference>
<dbReference type="GO" id="GO:0005524">
    <property type="term" value="F:ATP binding"/>
    <property type="evidence" value="ECO:0007669"/>
    <property type="project" value="UniProtKB-KW"/>
</dbReference>
<dbReference type="CDD" id="cd18787">
    <property type="entry name" value="SF2_C_DEAD"/>
    <property type="match status" value="1"/>
</dbReference>
<keyword evidence="3 8" id="KW-0347">Helicase</keyword>
<evidence type="ECO:0000313" key="9">
    <source>
        <dbReference type="Proteomes" id="UP000192578"/>
    </source>
</evidence>
<feature type="region of interest" description="Disordered" evidence="5">
    <location>
        <begin position="236"/>
        <end position="270"/>
    </location>
</feature>
<organism evidence="8 9">
    <name type="scientific">Hypsibius exemplaris</name>
    <name type="common">Freshwater tardigrade</name>
    <dbReference type="NCBI Taxonomy" id="2072580"/>
    <lineage>
        <taxon>Eukaryota</taxon>
        <taxon>Metazoa</taxon>
        <taxon>Ecdysozoa</taxon>
        <taxon>Tardigrada</taxon>
        <taxon>Eutardigrada</taxon>
        <taxon>Parachela</taxon>
        <taxon>Hypsibioidea</taxon>
        <taxon>Hypsibiidae</taxon>
        <taxon>Hypsibius</taxon>
    </lineage>
</organism>
<evidence type="ECO:0000256" key="2">
    <source>
        <dbReference type="ARBA" id="ARBA00022801"/>
    </source>
</evidence>
<dbReference type="GO" id="GO:0016787">
    <property type="term" value="F:hydrolase activity"/>
    <property type="evidence" value="ECO:0007669"/>
    <property type="project" value="UniProtKB-KW"/>
</dbReference>
<dbReference type="GO" id="GO:0003724">
    <property type="term" value="F:RNA helicase activity"/>
    <property type="evidence" value="ECO:0007669"/>
    <property type="project" value="TreeGrafter"/>
</dbReference>
<gene>
    <name evidence="8" type="ORF">BV898_01020</name>
</gene>
<evidence type="ECO:0000259" key="7">
    <source>
        <dbReference type="PROSITE" id="PS51194"/>
    </source>
</evidence>
<keyword evidence="9" id="KW-1185">Reference proteome</keyword>
<dbReference type="Pfam" id="PF00270">
    <property type="entry name" value="DEAD"/>
    <property type="match status" value="1"/>
</dbReference>
<dbReference type="GO" id="GO:0003676">
    <property type="term" value="F:nucleic acid binding"/>
    <property type="evidence" value="ECO:0007669"/>
    <property type="project" value="InterPro"/>
</dbReference>
<keyword evidence="4" id="KW-0067">ATP-binding</keyword>
<dbReference type="InterPro" id="IPR050079">
    <property type="entry name" value="DEAD_box_RNA_helicase"/>
</dbReference>
<feature type="compositionally biased region" description="Polar residues" evidence="5">
    <location>
        <begin position="48"/>
        <end position="62"/>
    </location>
</feature>
<evidence type="ECO:0000256" key="4">
    <source>
        <dbReference type="ARBA" id="ARBA00022840"/>
    </source>
</evidence>
<feature type="region of interest" description="Disordered" evidence="5">
    <location>
        <begin position="101"/>
        <end position="121"/>
    </location>
</feature>
<dbReference type="AlphaFoldDB" id="A0A1W0XD16"/>
<evidence type="ECO:0000256" key="1">
    <source>
        <dbReference type="ARBA" id="ARBA00022741"/>
    </source>
</evidence>
<dbReference type="OrthoDB" id="10068648at2759"/>
<dbReference type="CDD" id="cd00268">
    <property type="entry name" value="DEADc"/>
    <property type="match status" value="1"/>
</dbReference>
<dbReference type="InterPro" id="IPR014001">
    <property type="entry name" value="Helicase_ATP-bd"/>
</dbReference>
<dbReference type="InterPro" id="IPR027417">
    <property type="entry name" value="P-loop_NTPase"/>
</dbReference>
<protein>
    <submittedName>
        <fullName evidence="8">DEAD-box ATP-dependent RNA helicase 52C</fullName>
    </submittedName>
</protein>
<dbReference type="PANTHER" id="PTHR47959:SF1">
    <property type="entry name" value="ATP-DEPENDENT RNA HELICASE DBPA"/>
    <property type="match status" value="1"/>
</dbReference>
<feature type="region of interest" description="Disordered" evidence="5">
    <location>
        <begin position="1"/>
        <end position="89"/>
    </location>
</feature>
<feature type="compositionally biased region" description="Low complexity" evidence="5">
    <location>
        <begin position="36"/>
        <end position="47"/>
    </location>
</feature>
<dbReference type="InterPro" id="IPR001650">
    <property type="entry name" value="Helicase_C-like"/>
</dbReference>
<feature type="domain" description="Helicase C-terminal" evidence="7">
    <location>
        <begin position="687"/>
        <end position="830"/>
    </location>
</feature>
<feature type="domain" description="Helicase ATP-binding" evidence="6">
    <location>
        <begin position="473"/>
        <end position="656"/>
    </location>
</feature>
<dbReference type="Gene3D" id="3.40.50.300">
    <property type="entry name" value="P-loop containing nucleotide triphosphate hydrolases"/>
    <property type="match status" value="2"/>
</dbReference>
<dbReference type="SMART" id="SM00487">
    <property type="entry name" value="DEXDc"/>
    <property type="match status" value="1"/>
</dbReference>
<evidence type="ECO:0000256" key="5">
    <source>
        <dbReference type="SAM" id="MobiDB-lite"/>
    </source>
</evidence>
<sequence length="884" mass="96107">MQRRTRIQLYDKPPQKSSDTQPKAAETFSFDVSESTTTAFPAANPTAHQDSQSHGSALSSSKGILPTGKNGGEHAAYSTRSPETFPPDLAALDATISPALNSPTVTAPFPNQSASPSSSGILVNRPGSAGIVYTPTEQFTAALNSINAALGSPVASAPAPPAPPASAPAPPATPASKWRFQKLTPQMTTSPFSSSQVSIPIGRNSSIFTAGENGDSSSACPSRFVLPFGSSNCNQQAVQDISSTSSEAQNPPLTPNSQSNGDVSTSSCTDLPIQNQHVNLSIRDPTPNGIGPLMDTACGGSANAALPYGGFFHHEIVPFRAGSVTLNGDKFFLGNSTVPIKATQEVIDLRRIWETEKANYDRKMQALSRKRMNSQFHLVIDRDNAIPEHYIPQMLPRDEKELFADVEKHETGRLIDDCMEQATQCVFLGLDNPAPAPPAPVECVQTLNLPRQLRANLEKMHIDDLLPVQRQVIPLIRSGSDVIATSPTGTGKTIAFLVPIIEAVLTRKNKNPLADHVTQALILCPTRELAVQLHEAATRLAFGTDVTSWAVYGAIDSNLMRKQLRIAPDIIIATPGRMLDLISGDEKLISMQHLRFVVIDEVDRMMTGRSFPEIPKILDHPTFPAPKMRQMLYFSATISKDEMVFLKSRQAHPFSVQVGTTGLSLGMSHIFEKTAGYFEKVDKLRHYLDLAVIAKESVIVFAGSKNMVDRLHENLRGFSYLVTHGNLTQSNRADVLRQFASGEVTIMVATDLCSRGLDIDAVNTVINFNMPRDAADYIHRTGRSGRKGHEGTAVTFFDPSYWRDGRALEAVTMRLKESGISLPTWLVGEVNEIRHARINSGRQTIGEPEAVDETAEDLADLGIFDIRGCTTVPVITCEWLRELC</sequence>